<reference evidence="12" key="1">
    <citation type="submission" date="2013-05" db="EMBL/GenBank/DDBJ databases">
        <authorList>
            <person name="Yim A.K.Y."/>
            <person name="Chan T.F."/>
            <person name="Ji K.M."/>
            <person name="Liu X.Y."/>
            <person name="Zhou J.W."/>
            <person name="Li R.Q."/>
            <person name="Yang K.Y."/>
            <person name="Li J."/>
            <person name="Li M."/>
            <person name="Law P.T.W."/>
            <person name="Wu Y.L."/>
            <person name="Cai Z.L."/>
            <person name="Qin H."/>
            <person name="Bao Y."/>
            <person name="Leung R.K.K."/>
            <person name="Ng P.K.S."/>
            <person name="Zou J."/>
            <person name="Zhong X.J."/>
            <person name="Ran P.X."/>
            <person name="Zhong N.S."/>
            <person name="Liu Z.G."/>
            <person name="Tsui S.K.W."/>
        </authorList>
    </citation>
    <scope>NUCLEOTIDE SEQUENCE</scope>
    <source>
        <strain evidence="12">Derf</strain>
        <tissue evidence="12">Whole organism</tissue>
    </source>
</reference>
<evidence type="ECO:0000313" key="13">
    <source>
        <dbReference type="Proteomes" id="UP000790347"/>
    </source>
</evidence>
<keyword evidence="10" id="KW-0472">Membrane</keyword>
<evidence type="ECO:0000259" key="11">
    <source>
        <dbReference type="PROSITE" id="PS51873"/>
    </source>
</evidence>
<evidence type="ECO:0000256" key="10">
    <source>
        <dbReference type="SAM" id="Phobius"/>
    </source>
</evidence>
<dbReference type="InterPro" id="IPR002867">
    <property type="entry name" value="IBR_dom"/>
</dbReference>
<keyword evidence="10" id="KW-0812">Transmembrane</keyword>
<feature type="domain" description="RING-type" evidence="11">
    <location>
        <begin position="612"/>
        <end position="855"/>
    </location>
</feature>
<feature type="compositionally biased region" description="Polar residues" evidence="9">
    <location>
        <begin position="565"/>
        <end position="580"/>
    </location>
</feature>
<keyword evidence="4" id="KW-0479">Metal-binding</keyword>
<name>A0A922HTY7_DERFA</name>
<reference evidence="12" key="2">
    <citation type="journal article" date="2022" name="Res Sq">
        <title>Comparative Genomics Reveals Insights into the Divergent Evolution of Astigmatic Mites and Household Pest Adaptations.</title>
        <authorList>
            <person name="Xiong Q."/>
            <person name="Wan A.T.-Y."/>
            <person name="Liu X.-Y."/>
            <person name="Fung C.S.-H."/>
            <person name="Xiao X."/>
            <person name="Malainual N."/>
            <person name="Hou J."/>
            <person name="Wang L."/>
            <person name="Wang M."/>
            <person name="Yang K."/>
            <person name="Cui Y."/>
            <person name="Leung E."/>
            <person name="Nong W."/>
            <person name="Shin S.-K."/>
            <person name="Au S."/>
            <person name="Jeong K.Y."/>
            <person name="Chew F.T."/>
            <person name="Hui J."/>
            <person name="Leung T.F."/>
            <person name="Tungtrongchitr A."/>
            <person name="Zhong N."/>
            <person name="Liu Z."/>
            <person name="Tsui S."/>
        </authorList>
    </citation>
    <scope>NUCLEOTIDE SEQUENCE</scope>
    <source>
        <strain evidence="12">Derf</strain>
        <tissue evidence="12">Whole organism</tissue>
    </source>
</reference>
<gene>
    <name evidence="12" type="ORF">DERF_009399</name>
</gene>
<feature type="region of interest" description="Disordered" evidence="9">
    <location>
        <begin position="987"/>
        <end position="1007"/>
    </location>
</feature>
<feature type="non-terminal residue" evidence="12">
    <location>
        <position position="1"/>
    </location>
</feature>
<dbReference type="GO" id="GO:0061630">
    <property type="term" value="F:ubiquitin protein ligase activity"/>
    <property type="evidence" value="ECO:0007669"/>
    <property type="project" value="UniProtKB-EC"/>
</dbReference>
<keyword evidence="3" id="KW-0808">Transferase</keyword>
<feature type="compositionally biased region" description="Low complexity" evidence="9">
    <location>
        <begin position="987"/>
        <end position="998"/>
    </location>
</feature>
<evidence type="ECO:0000256" key="4">
    <source>
        <dbReference type="ARBA" id="ARBA00022723"/>
    </source>
</evidence>
<evidence type="ECO:0000256" key="9">
    <source>
        <dbReference type="SAM" id="MobiDB-lite"/>
    </source>
</evidence>
<feature type="region of interest" description="Disordered" evidence="9">
    <location>
        <begin position="19"/>
        <end position="41"/>
    </location>
</feature>
<dbReference type="Pfam" id="PF22191">
    <property type="entry name" value="IBR_1"/>
    <property type="match status" value="1"/>
</dbReference>
<dbReference type="SUPFAM" id="SSF57850">
    <property type="entry name" value="RING/U-box"/>
    <property type="match status" value="2"/>
</dbReference>
<organism evidence="12 13">
    <name type="scientific">Dermatophagoides farinae</name>
    <name type="common">American house dust mite</name>
    <dbReference type="NCBI Taxonomy" id="6954"/>
    <lineage>
        <taxon>Eukaryota</taxon>
        <taxon>Metazoa</taxon>
        <taxon>Ecdysozoa</taxon>
        <taxon>Arthropoda</taxon>
        <taxon>Chelicerata</taxon>
        <taxon>Arachnida</taxon>
        <taxon>Acari</taxon>
        <taxon>Acariformes</taxon>
        <taxon>Sarcoptiformes</taxon>
        <taxon>Astigmata</taxon>
        <taxon>Psoroptidia</taxon>
        <taxon>Analgoidea</taxon>
        <taxon>Pyroglyphidae</taxon>
        <taxon>Dermatophagoidinae</taxon>
        <taxon>Dermatophagoides</taxon>
    </lineage>
</organism>
<keyword evidence="7" id="KW-0833">Ubl conjugation pathway</keyword>
<comment type="catalytic activity">
    <reaction evidence="1">
        <text>[E2 ubiquitin-conjugating enzyme]-S-ubiquitinyl-L-cysteine + [acceptor protein]-L-lysine = [E2 ubiquitin-conjugating enzyme]-L-cysteine + [acceptor protein]-N(6)-ubiquitinyl-L-lysine.</text>
        <dbReference type="EC" id="2.3.2.31"/>
    </reaction>
</comment>
<keyword evidence="10" id="KW-1133">Transmembrane helix</keyword>
<evidence type="ECO:0000256" key="3">
    <source>
        <dbReference type="ARBA" id="ARBA00022679"/>
    </source>
</evidence>
<dbReference type="CDD" id="cd20350">
    <property type="entry name" value="Rcat_RBR_RNF217"/>
    <property type="match status" value="1"/>
</dbReference>
<sequence>CFYNNKFFLLQTNMNITDKINGPTSASKNSNDPGHQMNNNDNSSLQTSCSYYSLTSASSSTSSSSTSCDSCSMNIALDANIEYYNHSYNESADHHSFIGRLMSTINMESNKKFDEDEDDNDEIRIGSFDEECVTRVFHKIESLLMSKYPDHWEMLDYLFRDEQCSIEKAERFITSECLCEYVCLLQQLFQCSSSNTADDQRDQQEIRHRIGLFCRKLMAKNPAIVSMFIPQLASLLKASDMDDNAAASGVGPNLHFSNVIKTNLFYSDSNRVEVPIADKDLFQLIDWLHPGYNLPQLFQFIETTRVVLKEDLNHLFKNKGSYYLSHNHLARTDPFSQQHTMPIMDHLLIFILNENHPLRQKSTSQNSSSDSLHIQVNKNLIVFCLRATIFEQALQSFNHWLQQFNENIDIFGDKQSSIIGQHNPPLTTTTDDRKANTNDSSRLWSSYLVSQLYRLAIDLAMLCSSFNHLDLVNQFLSLRVADLDLTSNLERAMKAINFELNDENGGLFNEHNYIPAGQTLLLERIANHIQPQIMIDQYDSYDSFDQSMNNVYDDDDDDSTSSDTNPQFQNPDSGDTNSNMDLQTMMVIKRKLLEKIRMNGQRLEAPVNNRWLFNECCICCENRWLLKRICCSSGACLSCLTRYYTERIRMGQLSIECIGPGCKSLIYRAEVLARLNGDDKALYGRLLLSQSNESDRIRPCPRCNRLFTLSSKQQTKMKYTDTHLLFKRMLMCGLAARLSVKHSKSFKVKCDACHYDWCFKCHSPWHEGISCNDYIRGDRLLKTWAKHSDLLTGDVNAQKCPKCKIYIQRINGCDHMHCIRCKSDFCYRCGDPIRHVRFFGDHYSRLSVFGCKYRYKPKNPVQRKLVRGAVLGSKLVVLPVLTTVCLCTGILVLAVGVAAMPFVGGIYFFNYIRNQRHRTMVHLYNYRINRQDGHVQNQNQSSHQSTIAVINDGNQSIPSFDLYEQDSLAAINVLEWQSMYSLDENVSSNNNDNATNDNFQPFSRHPH</sequence>
<dbReference type="InterPro" id="IPR047551">
    <property type="entry name" value="BRcat_RBR_RNF217"/>
</dbReference>
<dbReference type="PANTHER" id="PTHR11685">
    <property type="entry name" value="RBR FAMILY RING FINGER AND IBR DOMAIN-CONTAINING"/>
    <property type="match status" value="1"/>
</dbReference>
<feature type="region of interest" description="Disordered" evidence="9">
    <location>
        <begin position="552"/>
        <end position="580"/>
    </location>
</feature>
<evidence type="ECO:0000256" key="7">
    <source>
        <dbReference type="ARBA" id="ARBA00022786"/>
    </source>
</evidence>
<evidence type="ECO:0000256" key="6">
    <source>
        <dbReference type="ARBA" id="ARBA00022771"/>
    </source>
</evidence>
<dbReference type="EC" id="2.3.2.31" evidence="2"/>
<dbReference type="InterPro" id="IPR047552">
    <property type="entry name" value="Rcat_RBR_RNF217"/>
</dbReference>
<dbReference type="InterPro" id="IPR044066">
    <property type="entry name" value="TRIAD_supradom"/>
</dbReference>
<dbReference type="Pfam" id="PF01485">
    <property type="entry name" value="IBR"/>
    <property type="match status" value="1"/>
</dbReference>
<keyword evidence="6" id="KW-0863">Zinc-finger</keyword>
<protein>
    <recommendedName>
        <fullName evidence="2">RBR-type E3 ubiquitin transferase</fullName>
        <ecNumber evidence="2">2.3.2.31</ecNumber>
    </recommendedName>
</protein>
<dbReference type="EMBL" id="ASGP02000004">
    <property type="protein sequence ID" value="KAH9510902.1"/>
    <property type="molecule type" value="Genomic_DNA"/>
</dbReference>
<dbReference type="GO" id="GO:0008270">
    <property type="term" value="F:zinc ion binding"/>
    <property type="evidence" value="ECO:0007669"/>
    <property type="project" value="UniProtKB-KW"/>
</dbReference>
<evidence type="ECO:0000256" key="1">
    <source>
        <dbReference type="ARBA" id="ARBA00001798"/>
    </source>
</evidence>
<evidence type="ECO:0000256" key="8">
    <source>
        <dbReference type="ARBA" id="ARBA00022833"/>
    </source>
</evidence>
<dbReference type="SMART" id="SM00647">
    <property type="entry name" value="IBR"/>
    <property type="match status" value="2"/>
</dbReference>
<proteinExistence type="predicted"/>
<keyword evidence="8" id="KW-0862">Zinc</keyword>
<keyword evidence="5" id="KW-0677">Repeat</keyword>
<dbReference type="CDD" id="cd20342">
    <property type="entry name" value="BRcat_RBR_RNF217"/>
    <property type="match status" value="1"/>
</dbReference>
<keyword evidence="13" id="KW-1185">Reference proteome</keyword>
<dbReference type="InterPro" id="IPR031127">
    <property type="entry name" value="E3_UB_ligase_RBR"/>
</dbReference>
<comment type="caution">
    <text evidence="12">The sequence shown here is derived from an EMBL/GenBank/DDBJ whole genome shotgun (WGS) entry which is preliminary data.</text>
</comment>
<dbReference type="AlphaFoldDB" id="A0A922HTY7"/>
<evidence type="ECO:0000313" key="12">
    <source>
        <dbReference type="EMBL" id="KAH9510902.1"/>
    </source>
</evidence>
<feature type="transmembrane region" description="Helical" evidence="10">
    <location>
        <begin position="876"/>
        <end position="909"/>
    </location>
</feature>
<evidence type="ECO:0000256" key="5">
    <source>
        <dbReference type="ARBA" id="ARBA00022737"/>
    </source>
</evidence>
<dbReference type="Gene3D" id="1.20.120.1750">
    <property type="match status" value="1"/>
</dbReference>
<dbReference type="GO" id="GO:0016567">
    <property type="term" value="P:protein ubiquitination"/>
    <property type="evidence" value="ECO:0007669"/>
    <property type="project" value="InterPro"/>
</dbReference>
<evidence type="ECO:0000256" key="2">
    <source>
        <dbReference type="ARBA" id="ARBA00012251"/>
    </source>
</evidence>
<dbReference type="Proteomes" id="UP000790347">
    <property type="component" value="Unassembled WGS sequence"/>
</dbReference>
<accession>A0A922HTY7</accession>
<dbReference type="PROSITE" id="PS51873">
    <property type="entry name" value="TRIAD"/>
    <property type="match status" value="1"/>
</dbReference>